<dbReference type="InterPro" id="IPR003018">
    <property type="entry name" value="GAF"/>
</dbReference>
<feature type="domain" description="ANTAR" evidence="3">
    <location>
        <begin position="170"/>
        <end position="231"/>
    </location>
</feature>
<dbReference type="SUPFAM" id="SSF55781">
    <property type="entry name" value="GAF domain-like"/>
    <property type="match status" value="1"/>
</dbReference>
<dbReference type="Pfam" id="PF13185">
    <property type="entry name" value="GAF_2"/>
    <property type="match status" value="1"/>
</dbReference>
<dbReference type="Gene3D" id="1.10.10.10">
    <property type="entry name" value="Winged helix-like DNA-binding domain superfamily/Winged helix DNA-binding domain"/>
    <property type="match status" value="1"/>
</dbReference>
<keyword evidence="5" id="KW-1185">Reference proteome</keyword>
<dbReference type="InterPro" id="IPR012074">
    <property type="entry name" value="GAF_ANTAR"/>
</dbReference>
<dbReference type="InterPro" id="IPR029016">
    <property type="entry name" value="GAF-like_dom_sf"/>
</dbReference>
<dbReference type="EMBL" id="CP074405">
    <property type="protein sequence ID" value="QVI63932.1"/>
    <property type="molecule type" value="Genomic_DNA"/>
</dbReference>
<evidence type="ECO:0000313" key="4">
    <source>
        <dbReference type="EMBL" id="QVI63932.1"/>
    </source>
</evidence>
<keyword evidence="2" id="KW-0804">Transcription</keyword>
<dbReference type="InterPro" id="IPR005561">
    <property type="entry name" value="ANTAR"/>
</dbReference>
<dbReference type="SMART" id="SM00065">
    <property type="entry name" value="GAF"/>
    <property type="match status" value="1"/>
</dbReference>
<keyword evidence="1" id="KW-0805">Transcription regulation</keyword>
<dbReference type="PROSITE" id="PS50921">
    <property type="entry name" value="ANTAR"/>
    <property type="match status" value="1"/>
</dbReference>
<evidence type="ECO:0000313" key="5">
    <source>
        <dbReference type="Proteomes" id="UP000677804"/>
    </source>
</evidence>
<organism evidence="4 5">
    <name type="scientific">Cellulomonas wangleii</name>
    <dbReference type="NCBI Taxonomy" id="2816956"/>
    <lineage>
        <taxon>Bacteria</taxon>
        <taxon>Bacillati</taxon>
        <taxon>Actinomycetota</taxon>
        <taxon>Actinomycetes</taxon>
        <taxon>Micrococcales</taxon>
        <taxon>Cellulomonadaceae</taxon>
        <taxon>Cellulomonas</taxon>
    </lineage>
</organism>
<gene>
    <name evidence="4" type="ORF">KG103_08995</name>
</gene>
<sequence length="241" mass="25408">MAGSPLEHVVARASGLMLTDRAVDQVLDLLTATLLQAVPAACGAGITVVDRDRDEGHGGTTTAATGTLVETADAVQYRLAEGPCLTAWLTRRAVRVDVVATELRWPRWAQEVAALDVASVLSAPMVAGDLAVGSLKLYAHEPHAFASRDETTVNLFAAQGALLLASARTFRDAGRLSQDVRSVLVQRDALQRAAGLLMGRDGLTEQAALAHLAARAEQERTGVHQVAARVLTAHARQVAGR</sequence>
<dbReference type="Pfam" id="PF03861">
    <property type="entry name" value="ANTAR"/>
    <property type="match status" value="1"/>
</dbReference>
<dbReference type="Gene3D" id="3.30.450.40">
    <property type="match status" value="1"/>
</dbReference>
<evidence type="ECO:0000259" key="3">
    <source>
        <dbReference type="PROSITE" id="PS50921"/>
    </source>
</evidence>
<reference evidence="4 5" key="1">
    <citation type="submission" date="2021-05" db="EMBL/GenBank/DDBJ databases">
        <title>Novel species in genus Cellulomonas.</title>
        <authorList>
            <person name="Zhang G."/>
        </authorList>
    </citation>
    <scope>NUCLEOTIDE SEQUENCE [LARGE SCALE GENOMIC DNA]</scope>
    <source>
        <strain evidence="5">zg-ZUI222</strain>
    </source>
</reference>
<dbReference type="Proteomes" id="UP000677804">
    <property type="component" value="Chromosome"/>
</dbReference>
<evidence type="ECO:0000256" key="2">
    <source>
        <dbReference type="ARBA" id="ARBA00023163"/>
    </source>
</evidence>
<dbReference type="InterPro" id="IPR036388">
    <property type="entry name" value="WH-like_DNA-bd_sf"/>
</dbReference>
<name>A0ABX8DC91_9CELL</name>
<dbReference type="PIRSF" id="PIRSF036625">
    <property type="entry name" value="GAF_ANTAR"/>
    <property type="match status" value="1"/>
</dbReference>
<protein>
    <submittedName>
        <fullName evidence="4">GAF domain-containing protein</fullName>
    </submittedName>
</protein>
<evidence type="ECO:0000256" key="1">
    <source>
        <dbReference type="ARBA" id="ARBA00023015"/>
    </source>
</evidence>
<dbReference type="SMART" id="SM01012">
    <property type="entry name" value="ANTAR"/>
    <property type="match status" value="1"/>
</dbReference>
<proteinExistence type="predicted"/>
<accession>A0ABX8DC91</accession>
<dbReference type="RefSeq" id="WP_207342008.1">
    <property type="nucleotide sequence ID" value="NZ_CP074405.1"/>
</dbReference>